<sequence>MATTTIRSTEQLSLEDCAEGLPVPRAALHELGMGDEEIADALLSRPLVSAFQMPEQPGAWFDVAAARRAKAAIESFKHTKGRWGGTPLKLAPWQFVWVIAPVFGWLWHDPELDRPVRVVRAVWIEVPRKNGKSTLSSGIGLALLLADRETGAEVYAAAGSLEQAKRVFDDAKRMAQTSRAVKGRAEVLTSVIRVPRTGGVFRALSRIAETAHGLNVSGAVIDEVHVHKSRDLIDAIETGTGARDQPLIVFITTADDAQEGSIYDEKHSYTRKVAENVVQDPAHYGVIWAADETDDPFDEKTWRRANPGLGVSPTLAYLRREANKAQATPSYFPTFLRLSLNIREKASTRWIDVRAWDRVAGMVDESVLKGRRAWGGLDLSAVSDLSAWVLAVESKQPGIEVELVSRFWLPSERLEDLQRQLQVPLAQWAREGFLRLTEGDAIDYDTIEKQVLADCKHFDVQWIGYDRMFAGQLVQNVDRETKRGVKVTPISQTFLGLSPACKELDRLLLEQRFVHGGHPILRWMAGCVETIADGNDNYRPTKPDRKKSQARIDGIAATVMGLDGYLRRPKAKSRVAVGF</sequence>
<dbReference type="EMBL" id="JBHSNY010000004">
    <property type="protein sequence ID" value="MFC5634727.1"/>
    <property type="molecule type" value="Genomic_DNA"/>
</dbReference>
<dbReference type="InterPro" id="IPR027417">
    <property type="entry name" value="P-loop_NTPase"/>
</dbReference>
<keyword evidence="4" id="KW-1185">Reference proteome</keyword>
<reference evidence="4" key="1">
    <citation type="journal article" date="2019" name="Int. J. Syst. Evol. Microbiol.">
        <title>The Global Catalogue of Microorganisms (GCM) 10K type strain sequencing project: providing services to taxonomists for standard genome sequencing and annotation.</title>
        <authorList>
            <consortium name="The Broad Institute Genomics Platform"/>
            <consortium name="The Broad Institute Genome Sequencing Center for Infectious Disease"/>
            <person name="Wu L."/>
            <person name="Ma J."/>
        </authorList>
    </citation>
    <scope>NUCLEOTIDE SEQUENCE [LARGE SCALE GENOMIC DNA]</scope>
    <source>
        <strain evidence="4">CGMCC 4.7248</strain>
    </source>
</reference>
<dbReference type="Gene3D" id="3.40.50.300">
    <property type="entry name" value="P-loop containing nucleotide triphosphate hydrolases"/>
    <property type="match status" value="1"/>
</dbReference>
<dbReference type="InterPro" id="IPR046461">
    <property type="entry name" value="TerL_ATPase"/>
</dbReference>
<organism evidence="3 4">
    <name type="scientific">Streptomyces bullii</name>
    <dbReference type="NCBI Taxonomy" id="349910"/>
    <lineage>
        <taxon>Bacteria</taxon>
        <taxon>Bacillati</taxon>
        <taxon>Actinomycetota</taxon>
        <taxon>Actinomycetes</taxon>
        <taxon>Kitasatosporales</taxon>
        <taxon>Streptomycetaceae</taxon>
        <taxon>Streptomyces</taxon>
    </lineage>
</organism>
<comment type="caution">
    <text evidence="3">The sequence shown here is derived from an EMBL/GenBank/DDBJ whole genome shotgun (WGS) entry which is preliminary data.</text>
</comment>
<dbReference type="RefSeq" id="WP_381020845.1">
    <property type="nucleotide sequence ID" value="NZ_JBHSNY010000004.1"/>
</dbReference>
<feature type="domain" description="Terminase large subunit-like ATPase" evidence="1">
    <location>
        <begin position="93"/>
        <end position="269"/>
    </location>
</feature>
<accession>A0ABW0UQ28</accession>
<protein>
    <submittedName>
        <fullName evidence="3">Terminase large subunit</fullName>
    </submittedName>
</protein>
<dbReference type="InterPro" id="IPR005021">
    <property type="entry name" value="Terminase_largesu-like"/>
</dbReference>
<dbReference type="Pfam" id="PF03354">
    <property type="entry name" value="TerL_ATPase"/>
    <property type="match status" value="1"/>
</dbReference>
<dbReference type="Pfam" id="PF20441">
    <property type="entry name" value="TerL_nuclease"/>
    <property type="match status" value="1"/>
</dbReference>
<name>A0ABW0UQ28_9ACTN</name>
<evidence type="ECO:0000259" key="1">
    <source>
        <dbReference type="Pfam" id="PF03354"/>
    </source>
</evidence>
<proteinExistence type="predicted"/>
<dbReference type="PANTHER" id="PTHR41287">
    <property type="match status" value="1"/>
</dbReference>
<dbReference type="Proteomes" id="UP001596154">
    <property type="component" value="Unassembled WGS sequence"/>
</dbReference>
<gene>
    <name evidence="3" type="ORF">ACFPZJ_13250</name>
</gene>
<evidence type="ECO:0000259" key="2">
    <source>
        <dbReference type="Pfam" id="PF20441"/>
    </source>
</evidence>
<dbReference type="InterPro" id="IPR046462">
    <property type="entry name" value="TerL_nuclease"/>
</dbReference>
<feature type="domain" description="Terminase large subunit-like endonuclease" evidence="2">
    <location>
        <begin position="278"/>
        <end position="561"/>
    </location>
</feature>
<evidence type="ECO:0000313" key="3">
    <source>
        <dbReference type="EMBL" id="MFC5634727.1"/>
    </source>
</evidence>
<evidence type="ECO:0000313" key="4">
    <source>
        <dbReference type="Proteomes" id="UP001596154"/>
    </source>
</evidence>
<dbReference type="PANTHER" id="PTHR41287:SF1">
    <property type="entry name" value="PROTEIN YMFN"/>
    <property type="match status" value="1"/>
</dbReference>